<feature type="region of interest" description="Disordered" evidence="2">
    <location>
        <begin position="342"/>
        <end position="361"/>
    </location>
</feature>
<dbReference type="GO" id="GO:0006906">
    <property type="term" value="P:vesicle fusion"/>
    <property type="evidence" value="ECO:0007669"/>
    <property type="project" value="TreeGrafter"/>
</dbReference>
<name>A0A1Q3AJ57_ZYGRO</name>
<evidence type="ECO:0000259" key="3">
    <source>
        <dbReference type="PROSITE" id="PS50192"/>
    </source>
</evidence>
<dbReference type="InterPro" id="IPR000727">
    <property type="entry name" value="T_SNARE_dom"/>
</dbReference>
<protein>
    <recommendedName>
        <fullName evidence="3">t-SNARE coiled-coil homology domain-containing protein</fullName>
    </recommendedName>
</protein>
<dbReference type="GO" id="GO:0005484">
    <property type="term" value="F:SNAP receptor activity"/>
    <property type="evidence" value="ECO:0007669"/>
    <property type="project" value="TreeGrafter"/>
</dbReference>
<comment type="caution">
    <text evidence="4">The sequence shown here is derived from an EMBL/GenBank/DDBJ whole genome shotgun (WGS) entry which is preliminary data.</text>
</comment>
<dbReference type="AlphaFoldDB" id="A0A1Q3AJ57"/>
<feature type="region of interest" description="Disordered" evidence="2">
    <location>
        <begin position="53"/>
        <end position="333"/>
    </location>
</feature>
<sequence length="583" mass="64701">MGIKKLLKIKPPEEQSHSKNREELMELGITTKNPNKKRRDKFAAYGQYARDKSKNKVYAPPGYEPYAKGESEDLNKSEVDTSPQNSGSEGSSYNPYQVAGNSADPYAVKSGSGLSSDPFESVGAGAVGIGSRNFSSAYDGLTSYSPRPSAGTSGAGAGTGAVNSPYNDVPGATNVGNRRARASPGVDTGRTNPYGRRAAAGAYPSASMGAEGPPKPAGGNPYSSMGIDEYSDGMRQPSLGLDSDLDLNEGPRPEEFDPNHVAVDEDLNETIKDQGDDLNNAPVSQEQELLPKPAPQQQQQQPAPQTYDPTPQWQFEEEEADQRFQGQEMGASNRGYKTFEELQREEEARQQQEEDEAVDEVKQEIRFTKQGSVQSTRNTLRMAQEAEMSGMNTIGMLGHQNNQFGNIENNLDLMYAHNHVANDKIGELKKLNRTMFAVHVGNPFNSRRRAREKAETMKNRKIEEKMLQEERLQHVQSSTKRVEDTMNPGSEPLSTGDRYKREEILKRAKKYQFEADEEDDMMEVEIDRNLDQIGQISGRLKKLALATGDEIDAQRKRLGKMEDNTDEMDIRLHMNTQRMAGIR</sequence>
<evidence type="ECO:0000313" key="5">
    <source>
        <dbReference type="Proteomes" id="UP000187013"/>
    </source>
</evidence>
<feature type="compositionally biased region" description="Polar residues" evidence="2">
    <location>
        <begin position="132"/>
        <end position="146"/>
    </location>
</feature>
<dbReference type="PANTHER" id="PTHR19305:SF9">
    <property type="entry name" value="SYNAPTOSOMAL-ASSOCIATED PROTEIN 29"/>
    <property type="match status" value="1"/>
</dbReference>
<reference evidence="4 5" key="1">
    <citation type="submission" date="2016-08" db="EMBL/GenBank/DDBJ databases">
        <title>Draft genome sequence of allopolyploid Zygosaccharomyces rouxii.</title>
        <authorList>
            <person name="Watanabe J."/>
            <person name="Uehara K."/>
            <person name="Mogi Y."/>
            <person name="Tsukioka Y."/>
        </authorList>
    </citation>
    <scope>NUCLEOTIDE SEQUENCE [LARGE SCALE GENOMIC DNA]</scope>
    <source>
        <strain evidence="4 5">NBRC 110957</strain>
    </source>
</reference>
<feature type="compositionally biased region" description="Basic and acidic residues" evidence="2">
    <location>
        <begin position="249"/>
        <end position="258"/>
    </location>
</feature>
<organism evidence="4 5">
    <name type="scientific">Zygosaccharomyces rouxii</name>
    <dbReference type="NCBI Taxonomy" id="4956"/>
    <lineage>
        <taxon>Eukaryota</taxon>
        <taxon>Fungi</taxon>
        <taxon>Dikarya</taxon>
        <taxon>Ascomycota</taxon>
        <taxon>Saccharomycotina</taxon>
        <taxon>Saccharomycetes</taxon>
        <taxon>Saccharomycetales</taxon>
        <taxon>Saccharomycetaceae</taxon>
        <taxon>Zygosaccharomyces</taxon>
    </lineage>
</organism>
<feature type="compositionally biased region" description="Low complexity" evidence="2">
    <location>
        <begin position="285"/>
        <end position="312"/>
    </location>
</feature>
<dbReference type="EMBL" id="BDGX01000051">
    <property type="protein sequence ID" value="GAV55759.1"/>
    <property type="molecule type" value="Genomic_DNA"/>
</dbReference>
<dbReference type="GO" id="GO:0031201">
    <property type="term" value="C:SNARE complex"/>
    <property type="evidence" value="ECO:0007669"/>
    <property type="project" value="TreeGrafter"/>
</dbReference>
<feature type="compositionally biased region" description="Basic and acidic residues" evidence="2">
    <location>
        <begin position="342"/>
        <end position="352"/>
    </location>
</feature>
<feature type="region of interest" description="Disordered" evidence="2">
    <location>
        <begin position="477"/>
        <end position="496"/>
    </location>
</feature>
<dbReference type="OrthoDB" id="18679at2759"/>
<dbReference type="PROSITE" id="PS50192">
    <property type="entry name" value="T_SNARE"/>
    <property type="match status" value="1"/>
</dbReference>
<dbReference type="SMART" id="SM00397">
    <property type="entry name" value="t_SNARE"/>
    <property type="match status" value="2"/>
</dbReference>
<dbReference type="Gene3D" id="1.20.5.110">
    <property type="match status" value="2"/>
</dbReference>
<evidence type="ECO:0000256" key="1">
    <source>
        <dbReference type="ARBA" id="ARBA00009480"/>
    </source>
</evidence>
<dbReference type="CDD" id="cd15886">
    <property type="entry name" value="SNARE_SEC9N"/>
    <property type="match status" value="1"/>
</dbReference>
<dbReference type="Proteomes" id="UP000187013">
    <property type="component" value="Unassembled WGS sequence"/>
</dbReference>
<evidence type="ECO:0000313" key="4">
    <source>
        <dbReference type="EMBL" id="GAV55759.1"/>
    </source>
</evidence>
<evidence type="ECO:0000256" key="2">
    <source>
        <dbReference type="SAM" id="MobiDB-lite"/>
    </source>
</evidence>
<feature type="compositionally biased region" description="Basic and acidic residues" evidence="2">
    <location>
        <begin position="10"/>
        <end position="24"/>
    </location>
</feature>
<proteinExistence type="inferred from homology"/>
<feature type="compositionally biased region" description="Polar residues" evidence="2">
    <location>
        <begin position="80"/>
        <end position="95"/>
    </location>
</feature>
<feature type="domain" description="T-SNARE coiled-coil homology" evidence="3">
    <location>
        <begin position="520"/>
        <end position="582"/>
    </location>
</feature>
<dbReference type="GO" id="GO:0019905">
    <property type="term" value="F:syntaxin binding"/>
    <property type="evidence" value="ECO:0007669"/>
    <property type="project" value="TreeGrafter"/>
</dbReference>
<comment type="similarity">
    <text evidence="1">Belongs to the SNAP-25 family.</text>
</comment>
<feature type="region of interest" description="Disordered" evidence="2">
    <location>
        <begin position="1"/>
        <end position="41"/>
    </location>
</feature>
<dbReference type="GO" id="GO:0006887">
    <property type="term" value="P:exocytosis"/>
    <property type="evidence" value="ECO:0007669"/>
    <property type="project" value="TreeGrafter"/>
</dbReference>
<accession>A0A1Q3AJ57</accession>
<feature type="compositionally biased region" description="Basic and acidic residues" evidence="2">
    <location>
        <begin position="67"/>
        <end position="79"/>
    </location>
</feature>
<gene>
    <name evidence="4" type="ORF">ZYGR_0AY01520</name>
</gene>
<dbReference type="PANTHER" id="PTHR19305">
    <property type="entry name" value="SYNAPTOSOMAL ASSOCIATED PROTEIN"/>
    <property type="match status" value="1"/>
</dbReference>
<dbReference type="GO" id="GO:0005886">
    <property type="term" value="C:plasma membrane"/>
    <property type="evidence" value="ECO:0007669"/>
    <property type="project" value="TreeGrafter"/>
</dbReference>
<dbReference type="SUPFAM" id="SSF58038">
    <property type="entry name" value="SNARE fusion complex"/>
    <property type="match status" value="2"/>
</dbReference>
<dbReference type="CDD" id="cd15857">
    <property type="entry name" value="SNARE_SEC9C"/>
    <property type="match status" value="1"/>
</dbReference>